<protein>
    <submittedName>
        <fullName evidence="1">Uncharacterized protein</fullName>
    </submittedName>
</protein>
<comment type="caution">
    <text evidence="1">The sequence shown here is derived from an EMBL/GenBank/DDBJ whole genome shotgun (WGS) entry which is preliminary data.</text>
</comment>
<evidence type="ECO:0000313" key="2">
    <source>
        <dbReference type="Proteomes" id="UP000229924"/>
    </source>
</evidence>
<sequence length="113" mass="13107">MKQVKKITIAELKKMAKRMFGNLVKGVIDVEKEILVIDAEMHADEEKFLLENGLKQKNLWGINLYPEKFGSDDFVEFDSMINLRLSQNNRSRGVDNEKIRAKIIKIVNSKIEK</sequence>
<accession>A0A2M7K1J3</accession>
<dbReference type="Pfam" id="PF18924">
    <property type="entry name" value="DUF5674"/>
    <property type="match status" value="1"/>
</dbReference>
<name>A0A2M7K1J3_9BACT</name>
<organism evidence="1 2">
    <name type="scientific">Candidatus Berkelbacteria bacterium CG_4_8_14_3_um_filter_42_13</name>
    <dbReference type="NCBI Taxonomy" id="1974505"/>
    <lineage>
        <taxon>Bacteria</taxon>
        <taxon>Candidatus Berkelbacteria</taxon>
    </lineage>
</organism>
<dbReference type="InterPro" id="IPR043731">
    <property type="entry name" value="DUF5674"/>
</dbReference>
<dbReference type="Proteomes" id="UP000229924">
    <property type="component" value="Unassembled WGS sequence"/>
</dbReference>
<proteinExistence type="predicted"/>
<reference evidence="2" key="1">
    <citation type="submission" date="2017-09" db="EMBL/GenBank/DDBJ databases">
        <title>Depth-based differentiation of microbial function through sediment-hosted aquifers and enrichment of novel symbionts in the deep terrestrial subsurface.</title>
        <authorList>
            <person name="Probst A.J."/>
            <person name="Ladd B."/>
            <person name="Jarett J.K."/>
            <person name="Geller-Mcgrath D.E."/>
            <person name="Sieber C.M.K."/>
            <person name="Emerson J.B."/>
            <person name="Anantharaman K."/>
            <person name="Thomas B.C."/>
            <person name="Malmstrom R."/>
            <person name="Stieglmeier M."/>
            <person name="Klingl A."/>
            <person name="Woyke T."/>
            <person name="Ryan C.M."/>
            <person name="Banfield J.F."/>
        </authorList>
    </citation>
    <scope>NUCLEOTIDE SEQUENCE [LARGE SCALE GENOMIC DNA]</scope>
</reference>
<dbReference type="AlphaFoldDB" id="A0A2M7K1J3"/>
<dbReference type="EMBL" id="PFIK01000033">
    <property type="protein sequence ID" value="PIX30104.1"/>
    <property type="molecule type" value="Genomic_DNA"/>
</dbReference>
<evidence type="ECO:0000313" key="1">
    <source>
        <dbReference type="EMBL" id="PIX30104.1"/>
    </source>
</evidence>
<gene>
    <name evidence="1" type="ORF">COZ63_01510</name>
</gene>